<sequence>MRDGNKLGHSCLSGQFVPAPPLLSLPQLSAIGVGHCSHPPCAAWHRGMLCQTPMSAKLYVLISWPDGSRVINIENIKEPRKPFHLYTVGEQVLARCPGFSGLYWGMVEAQRCPGEEAAGRQTAPGDVK</sequence>
<evidence type="ECO:0000313" key="1">
    <source>
        <dbReference type="Ensembl" id="ENSAZOP00000017987.1"/>
    </source>
</evidence>
<dbReference type="AlphaFoldDB" id="A0A8B9V451"/>
<evidence type="ECO:0000313" key="2">
    <source>
        <dbReference type="Proteomes" id="UP000694549"/>
    </source>
</evidence>
<organism evidence="1 2">
    <name type="scientific">Anas zonorhyncha</name>
    <name type="common">Eastern spot-billed duck</name>
    <dbReference type="NCBI Taxonomy" id="75864"/>
    <lineage>
        <taxon>Eukaryota</taxon>
        <taxon>Metazoa</taxon>
        <taxon>Chordata</taxon>
        <taxon>Craniata</taxon>
        <taxon>Vertebrata</taxon>
        <taxon>Euteleostomi</taxon>
        <taxon>Archelosauria</taxon>
        <taxon>Archosauria</taxon>
        <taxon>Dinosauria</taxon>
        <taxon>Saurischia</taxon>
        <taxon>Theropoda</taxon>
        <taxon>Coelurosauria</taxon>
        <taxon>Aves</taxon>
        <taxon>Neognathae</taxon>
        <taxon>Galloanserae</taxon>
        <taxon>Anseriformes</taxon>
        <taxon>Anatidae</taxon>
        <taxon>Anatinae</taxon>
        <taxon>Anas</taxon>
    </lineage>
</organism>
<reference evidence="1" key="2">
    <citation type="submission" date="2025-09" db="UniProtKB">
        <authorList>
            <consortium name="Ensembl"/>
        </authorList>
    </citation>
    <scope>IDENTIFICATION</scope>
</reference>
<protein>
    <submittedName>
        <fullName evidence="1">Uncharacterized protein</fullName>
    </submittedName>
</protein>
<keyword evidence="2" id="KW-1185">Reference proteome</keyword>
<proteinExistence type="predicted"/>
<accession>A0A8B9V451</accession>
<dbReference type="Ensembl" id="ENSAZOT00000019329.1">
    <property type="protein sequence ID" value="ENSAZOP00000017987.1"/>
    <property type="gene ID" value="ENSAZOG00000011699.1"/>
</dbReference>
<dbReference type="Proteomes" id="UP000694549">
    <property type="component" value="Unplaced"/>
</dbReference>
<reference evidence="1" key="1">
    <citation type="submission" date="2025-08" db="UniProtKB">
        <authorList>
            <consortium name="Ensembl"/>
        </authorList>
    </citation>
    <scope>IDENTIFICATION</scope>
</reference>
<name>A0A8B9V451_9AVES</name>